<dbReference type="PANTHER" id="PTHR13040">
    <property type="entry name" value="AUTOPHAGY PROTEIN 5"/>
    <property type="match status" value="1"/>
</dbReference>
<evidence type="ECO:0000256" key="5">
    <source>
        <dbReference type="RuleBase" id="RU361202"/>
    </source>
</evidence>
<keyword evidence="5" id="KW-0472">Membrane</keyword>
<dbReference type="InterPro" id="IPR048940">
    <property type="entry name" value="ATG5_HBR"/>
</dbReference>
<dbReference type="Gene3D" id="1.10.246.190">
    <property type="entry name" value="Autophagy protein Apg5, helix rich domain"/>
    <property type="match status" value="1"/>
</dbReference>
<dbReference type="Pfam" id="PF20637">
    <property type="entry name" value="ATG5_HBR"/>
    <property type="match status" value="1"/>
</dbReference>
<dbReference type="Gene3D" id="3.10.20.90">
    <property type="entry name" value="Phosphatidylinositol 3-kinase Catalytic Subunit, Chain A, domain 1"/>
    <property type="match status" value="1"/>
</dbReference>
<evidence type="ECO:0000259" key="6">
    <source>
        <dbReference type="Pfam" id="PF04106"/>
    </source>
</evidence>
<proteinExistence type="inferred from homology"/>
<evidence type="ECO:0000313" key="9">
    <source>
        <dbReference type="EMBL" id="KAH6588982.1"/>
    </source>
</evidence>
<evidence type="ECO:0000256" key="4">
    <source>
        <dbReference type="ARBA" id="ARBA00023006"/>
    </source>
</evidence>
<dbReference type="InterPro" id="IPR048318">
    <property type="entry name" value="ATG5_UblB"/>
</dbReference>
<evidence type="ECO:0000259" key="8">
    <source>
        <dbReference type="Pfam" id="PF20638"/>
    </source>
</evidence>
<keyword evidence="4 5" id="KW-0072">Autophagy</keyword>
<keyword evidence="10" id="KW-1185">Reference proteome</keyword>
<organism evidence="9 10">
    <name type="scientific">Batrachochytrium salamandrivorans</name>
    <dbReference type="NCBI Taxonomy" id="1357716"/>
    <lineage>
        <taxon>Eukaryota</taxon>
        <taxon>Fungi</taxon>
        <taxon>Fungi incertae sedis</taxon>
        <taxon>Chytridiomycota</taxon>
        <taxon>Chytridiomycota incertae sedis</taxon>
        <taxon>Chytridiomycetes</taxon>
        <taxon>Rhizophydiales</taxon>
        <taxon>Rhizophydiales incertae sedis</taxon>
        <taxon>Batrachochytrium</taxon>
    </lineage>
</organism>
<gene>
    <name evidence="9" type="ORF">BASA50_010338</name>
</gene>
<dbReference type="EMBL" id="JAFCIX010000483">
    <property type="protein sequence ID" value="KAH6588982.1"/>
    <property type="molecule type" value="Genomic_DNA"/>
</dbReference>
<comment type="similarity">
    <text evidence="1 5">Belongs to the ATG5 family.</text>
</comment>
<sequence length="286" mass="31804">MAALADTTPTPSLMDYESQTTQSIWEGVVPLLISCPAQSTSFHILARRCSYLPLILPKLKAYLCDGLKQDLNVDDTEIWFSAANVPLKWHYPIGLLYDIYTVDSPSLPWNITMNCGNFPSSALITMDVEGTGPNTLRDHFMAMIKEADYMRNGSIVRVMALTTQDQTQLWESIVTGHHDQFWQVNTPLVATVTPKSIPMRVYTVSKTLSTESVFTVLQTLVSPKAKEDDAEIVVGDMGWQGSITLHGVKVPLDASLLWLSMHAAYSDGFLHFVVYPSEETAAAKWI</sequence>
<dbReference type="Pfam" id="PF20638">
    <property type="entry name" value="ATG5_UblA"/>
    <property type="match status" value="1"/>
</dbReference>
<protein>
    <recommendedName>
        <fullName evidence="5">Autophagy protein 5</fullName>
    </recommendedName>
</protein>
<evidence type="ECO:0000256" key="1">
    <source>
        <dbReference type="ARBA" id="ARBA00006910"/>
    </source>
</evidence>
<accession>A0ABQ8EYU0</accession>
<dbReference type="Proteomes" id="UP001648503">
    <property type="component" value="Unassembled WGS sequence"/>
</dbReference>
<reference evidence="9 10" key="1">
    <citation type="submission" date="2021-02" db="EMBL/GenBank/DDBJ databases">
        <title>Variation within the Batrachochytrium salamandrivorans European outbreak.</title>
        <authorList>
            <person name="Kelly M."/>
            <person name="Pasmans F."/>
            <person name="Shea T.P."/>
            <person name="Munoz J.F."/>
            <person name="Carranza S."/>
            <person name="Cuomo C.A."/>
            <person name="Martel A."/>
        </authorList>
    </citation>
    <scope>NUCLEOTIDE SEQUENCE [LARGE SCALE GENOMIC DNA]</scope>
    <source>
        <strain evidence="9 10">AMFP18/2</strain>
    </source>
</reference>
<comment type="caution">
    <text evidence="9">The sequence shown here is derived from an EMBL/GenBank/DDBJ whole genome shotgun (WGS) entry which is preliminary data.</text>
</comment>
<evidence type="ECO:0000256" key="3">
    <source>
        <dbReference type="ARBA" id="ARBA00022843"/>
    </source>
</evidence>
<dbReference type="Pfam" id="PF04106">
    <property type="entry name" value="ATG5_UblB"/>
    <property type="match status" value="1"/>
</dbReference>
<comment type="subcellular location">
    <subcellularLocation>
        <location evidence="5">Preautophagosomal structure membrane</location>
        <topology evidence="5">Peripheral membrane protein</topology>
    </subcellularLocation>
</comment>
<evidence type="ECO:0000259" key="7">
    <source>
        <dbReference type="Pfam" id="PF20637"/>
    </source>
</evidence>
<dbReference type="Gene3D" id="3.10.20.620">
    <property type="match status" value="1"/>
</dbReference>
<keyword evidence="5" id="KW-0813">Transport</keyword>
<comment type="subunit">
    <text evidence="5">Conjugated with ATG12.</text>
</comment>
<dbReference type="InterPro" id="IPR007239">
    <property type="entry name" value="Atg5"/>
</dbReference>
<keyword evidence="2 5" id="KW-1017">Isopeptide bond</keyword>
<keyword evidence="3 5" id="KW-0832">Ubl conjugation</keyword>
<comment type="function">
    <text evidence="5">Involved in cytoplasm to vacuole transport (Cvt) and autophagic vesicle formation.</text>
</comment>
<dbReference type="InterPro" id="IPR042526">
    <property type="entry name" value="Atg5_HR"/>
</dbReference>
<dbReference type="InterPro" id="IPR048939">
    <property type="entry name" value="ATG5_UblA"/>
</dbReference>
<feature type="domain" description="Autophagy protein ATG5 UblB" evidence="6">
    <location>
        <begin position="210"/>
        <end position="274"/>
    </location>
</feature>
<dbReference type="InterPro" id="IPR042527">
    <property type="entry name" value="Atg5_UblA_dom_sf"/>
</dbReference>
<evidence type="ECO:0000313" key="10">
    <source>
        <dbReference type="Proteomes" id="UP001648503"/>
    </source>
</evidence>
<feature type="domain" description="Autophagy protein ATG5 alpha-helical bundle region" evidence="7">
    <location>
        <begin position="134"/>
        <end position="189"/>
    </location>
</feature>
<dbReference type="PANTHER" id="PTHR13040:SF2">
    <property type="entry name" value="AUTOPHAGY PROTEIN 5"/>
    <property type="match status" value="1"/>
</dbReference>
<evidence type="ECO:0000256" key="2">
    <source>
        <dbReference type="ARBA" id="ARBA00022499"/>
    </source>
</evidence>
<feature type="domain" description="Autophagy protein ATG5 UblA" evidence="8">
    <location>
        <begin position="24"/>
        <end position="114"/>
    </location>
</feature>
<name>A0ABQ8EYU0_9FUNG</name>